<proteinExistence type="predicted"/>
<dbReference type="Pfam" id="PF00990">
    <property type="entry name" value="GGDEF"/>
    <property type="match status" value="1"/>
</dbReference>
<dbReference type="PANTHER" id="PTHR46663">
    <property type="entry name" value="DIGUANYLATE CYCLASE DGCT-RELATED"/>
    <property type="match status" value="1"/>
</dbReference>
<dbReference type="EMBL" id="JACRDE010000194">
    <property type="protein sequence ID" value="MBI5249226.1"/>
    <property type="molecule type" value="Genomic_DNA"/>
</dbReference>
<dbReference type="FunFam" id="3.30.70.270:FF:000001">
    <property type="entry name" value="Diguanylate cyclase domain protein"/>
    <property type="match status" value="1"/>
</dbReference>
<evidence type="ECO:0000313" key="5">
    <source>
        <dbReference type="Proteomes" id="UP000807825"/>
    </source>
</evidence>
<dbReference type="Proteomes" id="UP000807825">
    <property type="component" value="Unassembled WGS sequence"/>
</dbReference>
<evidence type="ECO:0000259" key="1">
    <source>
        <dbReference type="PROSITE" id="PS50112"/>
    </source>
</evidence>
<dbReference type="SMART" id="SM00091">
    <property type="entry name" value="PAS"/>
    <property type="match status" value="1"/>
</dbReference>
<dbReference type="GO" id="GO:0003824">
    <property type="term" value="F:catalytic activity"/>
    <property type="evidence" value="ECO:0007669"/>
    <property type="project" value="UniProtKB-ARBA"/>
</dbReference>
<dbReference type="InterPro" id="IPR043128">
    <property type="entry name" value="Rev_trsase/Diguanyl_cyclase"/>
</dbReference>
<dbReference type="NCBIfam" id="TIGR00229">
    <property type="entry name" value="sensory_box"/>
    <property type="match status" value="1"/>
</dbReference>
<dbReference type="NCBIfam" id="TIGR00254">
    <property type="entry name" value="GGDEF"/>
    <property type="match status" value="1"/>
</dbReference>
<dbReference type="PANTHER" id="PTHR46663:SF4">
    <property type="entry name" value="DIGUANYLATE CYCLASE DGCT-RELATED"/>
    <property type="match status" value="1"/>
</dbReference>
<reference evidence="4" key="1">
    <citation type="submission" date="2020-07" db="EMBL/GenBank/DDBJ databases">
        <title>Huge and variable diversity of episymbiotic CPR bacteria and DPANN archaea in groundwater ecosystems.</title>
        <authorList>
            <person name="He C.Y."/>
            <person name="Keren R."/>
            <person name="Whittaker M."/>
            <person name="Farag I.F."/>
            <person name="Doudna J."/>
            <person name="Cate J.H.D."/>
            <person name="Banfield J.F."/>
        </authorList>
    </citation>
    <scope>NUCLEOTIDE SEQUENCE</scope>
    <source>
        <strain evidence="4">NC_groundwater_1664_Pr3_B-0.1um_52_9</strain>
    </source>
</reference>
<feature type="domain" description="PAS" evidence="1">
    <location>
        <begin position="2"/>
        <end position="47"/>
    </location>
</feature>
<dbReference type="InterPro" id="IPR035965">
    <property type="entry name" value="PAS-like_dom_sf"/>
</dbReference>
<dbReference type="PROSITE" id="PS50113">
    <property type="entry name" value="PAC"/>
    <property type="match status" value="1"/>
</dbReference>
<evidence type="ECO:0000259" key="3">
    <source>
        <dbReference type="PROSITE" id="PS50887"/>
    </source>
</evidence>
<dbReference type="InterPro" id="IPR000700">
    <property type="entry name" value="PAS-assoc_C"/>
</dbReference>
<dbReference type="CDD" id="cd01949">
    <property type="entry name" value="GGDEF"/>
    <property type="match status" value="1"/>
</dbReference>
<name>A0A9D6Z5J6_9BACT</name>
<dbReference type="SUPFAM" id="SSF55785">
    <property type="entry name" value="PYP-like sensor domain (PAS domain)"/>
    <property type="match status" value="1"/>
</dbReference>
<protein>
    <submittedName>
        <fullName evidence="4">Sensor domain-containing diguanylate cyclase</fullName>
    </submittedName>
</protein>
<sequence>MDHHFYKELMDRLYDGVYFMDNDRRILYWNRGAERVTGFKAEEVVGRHCRDHVLMHVDDKGTLLCESSLCPACKTMTDGKDREAEIYVHHKHGHRLPVLTRVRVLRNARGEIIGAMEVFTDNRHAEQTKKRIAELEKLALIDPLTRIGNRRFAEIQLQRSLSDMHRYGWLFAVFFMDIDHFKTINDTHGHHTGDRVLKTVSRTIVRSIRDSDILSRWGGEEFVVIVPNAVRDEIEIMGNKMRSLVEHSYIWKDSKPLQVTISVGGTAARLDDSPQTVIARADNLMYRSKESGRNRVTTDLTAD</sequence>
<feature type="domain" description="PAC" evidence="2">
    <location>
        <begin position="82"/>
        <end position="134"/>
    </location>
</feature>
<dbReference type="Gene3D" id="3.30.70.270">
    <property type="match status" value="1"/>
</dbReference>
<dbReference type="InterPro" id="IPR000160">
    <property type="entry name" value="GGDEF_dom"/>
</dbReference>
<dbReference type="InterPro" id="IPR029787">
    <property type="entry name" value="Nucleotide_cyclase"/>
</dbReference>
<dbReference type="Pfam" id="PF13426">
    <property type="entry name" value="PAS_9"/>
    <property type="match status" value="1"/>
</dbReference>
<dbReference type="InterPro" id="IPR000014">
    <property type="entry name" value="PAS"/>
</dbReference>
<dbReference type="Gene3D" id="3.30.450.20">
    <property type="entry name" value="PAS domain"/>
    <property type="match status" value="1"/>
</dbReference>
<dbReference type="InterPro" id="IPR052163">
    <property type="entry name" value="DGC-Regulatory_Protein"/>
</dbReference>
<dbReference type="AlphaFoldDB" id="A0A9D6Z5J6"/>
<comment type="caution">
    <text evidence="4">The sequence shown here is derived from an EMBL/GenBank/DDBJ whole genome shotgun (WGS) entry which is preliminary data.</text>
</comment>
<dbReference type="PROSITE" id="PS50112">
    <property type="entry name" value="PAS"/>
    <property type="match status" value="1"/>
</dbReference>
<dbReference type="SUPFAM" id="SSF55073">
    <property type="entry name" value="Nucleotide cyclase"/>
    <property type="match status" value="1"/>
</dbReference>
<dbReference type="CDD" id="cd00130">
    <property type="entry name" value="PAS"/>
    <property type="match status" value="1"/>
</dbReference>
<organism evidence="4 5">
    <name type="scientific">Desulfomonile tiedjei</name>
    <dbReference type="NCBI Taxonomy" id="2358"/>
    <lineage>
        <taxon>Bacteria</taxon>
        <taxon>Pseudomonadati</taxon>
        <taxon>Thermodesulfobacteriota</taxon>
        <taxon>Desulfomonilia</taxon>
        <taxon>Desulfomonilales</taxon>
        <taxon>Desulfomonilaceae</taxon>
        <taxon>Desulfomonile</taxon>
    </lineage>
</organism>
<gene>
    <name evidence="4" type="ORF">HY912_07005</name>
</gene>
<evidence type="ECO:0000313" key="4">
    <source>
        <dbReference type="EMBL" id="MBI5249226.1"/>
    </source>
</evidence>
<accession>A0A9D6Z5J6</accession>
<dbReference type="PROSITE" id="PS50887">
    <property type="entry name" value="GGDEF"/>
    <property type="match status" value="1"/>
</dbReference>
<dbReference type="SMART" id="SM00267">
    <property type="entry name" value="GGDEF"/>
    <property type="match status" value="1"/>
</dbReference>
<feature type="domain" description="GGDEF" evidence="3">
    <location>
        <begin position="169"/>
        <end position="301"/>
    </location>
</feature>
<evidence type="ECO:0000259" key="2">
    <source>
        <dbReference type="PROSITE" id="PS50113"/>
    </source>
</evidence>